<keyword evidence="1" id="KW-0472">Membrane</keyword>
<dbReference type="EMBL" id="JANDHW010000001">
    <property type="protein sequence ID" value="MCP9610628.1"/>
    <property type="molecule type" value="Genomic_DNA"/>
</dbReference>
<dbReference type="InterPro" id="IPR018580">
    <property type="entry name" value="Uncharacterised_YfhO"/>
</dbReference>
<keyword evidence="3" id="KW-1185">Reference proteome</keyword>
<feature type="transmembrane region" description="Helical" evidence="1">
    <location>
        <begin position="496"/>
        <end position="515"/>
    </location>
</feature>
<feature type="transmembrane region" description="Helical" evidence="1">
    <location>
        <begin position="442"/>
        <end position="466"/>
    </location>
</feature>
<comment type="caution">
    <text evidence="2">The sequence shown here is derived from an EMBL/GenBank/DDBJ whole genome shotgun (WGS) entry which is preliminary data.</text>
</comment>
<protein>
    <recommendedName>
        <fullName evidence="4">Bacterial membrane protein YfhO</fullName>
    </recommendedName>
</protein>
<feature type="transmembrane region" description="Helical" evidence="1">
    <location>
        <begin position="224"/>
        <end position="242"/>
    </location>
</feature>
<evidence type="ECO:0000256" key="1">
    <source>
        <dbReference type="SAM" id="Phobius"/>
    </source>
</evidence>
<accession>A0ABT1MG19</accession>
<dbReference type="Proteomes" id="UP001205603">
    <property type="component" value="Unassembled WGS sequence"/>
</dbReference>
<name>A0ABT1MG19_9BACT</name>
<feature type="transmembrane region" description="Helical" evidence="1">
    <location>
        <begin position="173"/>
        <end position="189"/>
    </location>
</feature>
<dbReference type="PANTHER" id="PTHR38454">
    <property type="entry name" value="INTEGRAL MEMBRANE PROTEIN-RELATED"/>
    <property type="match status" value="1"/>
</dbReference>
<feature type="transmembrane region" description="Helical" evidence="1">
    <location>
        <begin position="402"/>
        <end position="421"/>
    </location>
</feature>
<proteinExistence type="predicted"/>
<evidence type="ECO:0008006" key="4">
    <source>
        <dbReference type="Google" id="ProtNLM"/>
    </source>
</evidence>
<dbReference type="PANTHER" id="PTHR38454:SF1">
    <property type="entry name" value="INTEGRAL MEMBRANE PROTEIN"/>
    <property type="match status" value="1"/>
</dbReference>
<reference evidence="2 3" key="1">
    <citation type="submission" date="2022-07" db="EMBL/GenBank/DDBJ databases">
        <title>Fecal culturing of patients with breast cancer.</title>
        <authorList>
            <person name="Teng N.M.Y."/>
            <person name="Kiu R."/>
            <person name="Evans R."/>
            <person name="Baker D.J."/>
            <person name="Zenner C."/>
            <person name="Robinson S.D."/>
            <person name="Hall L.J."/>
        </authorList>
    </citation>
    <scope>NUCLEOTIDE SEQUENCE [LARGE SCALE GENOMIC DNA]</scope>
    <source>
        <strain evidence="2 3">LH1063</strain>
    </source>
</reference>
<keyword evidence="1" id="KW-0812">Transmembrane</keyword>
<feature type="transmembrane region" description="Helical" evidence="1">
    <location>
        <begin position="779"/>
        <end position="800"/>
    </location>
</feature>
<gene>
    <name evidence="2" type="ORF">NMU02_00775</name>
</gene>
<sequence length="813" mass="91525">MRKLNLKKALPYIGSILFMVLLSYIYFAPEIFEGKVLLQDDMKQGIAIGQEGLAFKEQTGETTRWTNSIFSGMPNFQISPSYPNNSVLNVIGNAFHLWINSPASLLFMMMLGFFILLLSLRTKWYLALIGAIAYTFSSYFFIIIAAGHIWKFVTLVYIPPTIAGIVLAYRGKYLWGGVIAALFGAMQIVSNHIQMSYYFLFVIAAIVIAYFIEAWRKQELPRFFKASGVLIIAAVLAVGANLPNLYHTYEYSKETMRGQSELAPAHQEGGAKTGLDTEYITQWSYGIGETWTLLIPNAKGGASGYLGNNKEAMKDVKTDIRQYVAEMNQYWGDQPGTSGPVYVGALVAFFFILGCFIVKGPFKWALLAATILSLLLSWGKNFLPITQWFIDYFPMYNKFRTVSSILVIAEFCIPLLAILALKELIQNPSIIKTQKKTIGISFAITGGFALLFAIFPSLFFSFFSAYEKSFMTEHPEFGEIFASLETVRIGIFSADAWRSFFIITLGTAILLLYGYGKLGKTTFIVFTGIIILSDMYSVDKRYLNSDNFVPERKIKDPFPMTEADRIILEDKDPNYRVYNLTVSSFQDASTSYRHKSIGGYHAAKLRRYDDLIKYQLANNNRHVINMLNTRYLIVPGNKETGPQVIKNPDAAGNAWFVSDIKWVNDAQEEMNALTDFDEKKTAIIDKHFANIIDKNITPPAPGDTIYLTSYKPNELRYKSNSSKGGLAVFSEIYFPWGWQISIDGKPAQMARVNYVLRAMEIPAGQHEIIFRFDPVSVKVTTGIAIGCITLILLLGIWALIDVIRRKPGIAEEE</sequence>
<dbReference type="RefSeq" id="WP_255025156.1">
    <property type="nucleotide sequence ID" value="NZ_JANDHW010000001.1"/>
</dbReference>
<evidence type="ECO:0000313" key="3">
    <source>
        <dbReference type="Proteomes" id="UP001205603"/>
    </source>
</evidence>
<feature type="transmembrane region" description="Helical" evidence="1">
    <location>
        <begin position="124"/>
        <end position="143"/>
    </location>
</feature>
<feature type="transmembrane region" description="Helical" evidence="1">
    <location>
        <begin position="365"/>
        <end position="390"/>
    </location>
</feature>
<organism evidence="2 3">
    <name type="scientific">Coprobacter tertius</name>
    <dbReference type="NCBI Taxonomy" id="2944915"/>
    <lineage>
        <taxon>Bacteria</taxon>
        <taxon>Pseudomonadati</taxon>
        <taxon>Bacteroidota</taxon>
        <taxon>Bacteroidia</taxon>
        <taxon>Bacteroidales</taxon>
        <taxon>Barnesiellaceae</taxon>
        <taxon>Coprobacter</taxon>
    </lineage>
</organism>
<feature type="transmembrane region" description="Helical" evidence="1">
    <location>
        <begin position="522"/>
        <end position="538"/>
    </location>
</feature>
<keyword evidence="1" id="KW-1133">Transmembrane helix</keyword>
<evidence type="ECO:0000313" key="2">
    <source>
        <dbReference type="EMBL" id="MCP9610628.1"/>
    </source>
</evidence>
<feature type="transmembrane region" description="Helical" evidence="1">
    <location>
        <begin position="195"/>
        <end position="212"/>
    </location>
</feature>
<feature type="transmembrane region" description="Helical" evidence="1">
    <location>
        <begin position="95"/>
        <end position="117"/>
    </location>
</feature>
<feature type="transmembrane region" description="Helical" evidence="1">
    <location>
        <begin position="9"/>
        <end position="27"/>
    </location>
</feature>
<feature type="transmembrane region" description="Helical" evidence="1">
    <location>
        <begin position="339"/>
        <end position="358"/>
    </location>
</feature>
<feature type="transmembrane region" description="Helical" evidence="1">
    <location>
        <begin position="149"/>
        <end position="168"/>
    </location>
</feature>